<protein>
    <submittedName>
        <fullName evidence="2">Uncharacterized protein</fullName>
    </submittedName>
</protein>
<dbReference type="Proteomes" id="UP000298471">
    <property type="component" value="Unassembled WGS sequence"/>
</dbReference>
<evidence type="ECO:0000313" key="3">
    <source>
        <dbReference type="Proteomes" id="UP000298471"/>
    </source>
</evidence>
<evidence type="ECO:0000256" key="1">
    <source>
        <dbReference type="SAM" id="SignalP"/>
    </source>
</evidence>
<accession>A0A4Z0QJ35</accession>
<evidence type="ECO:0000313" key="2">
    <source>
        <dbReference type="EMBL" id="TGE29715.1"/>
    </source>
</evidence>
<dbReference type="RefSeq" id="WP_135394431.1">
    <property type="nucleotide sequence ID" value="NZ_SRMB01000001.1"/>
</dbReference>
<keyword evidence="1" id="KW-0732">Signal</keyword>
<reference evidence="2 3" key="1">
    <citation type="submission" date="2019-04" db="EMBL/GenBank/DDBJ databases">
        <authorList>
            <person name="Feng G."/>
            <person name="Zhang J."/>
            <person name="Zhu H."/>
        </authorList>
    </citation>
    <scope>NUCLEOTIDE SEQUENCE [LARGE SCALE GENOMIC DNA]</scope>
    <source>
        <strain evidence="2 3">9PBR-1</strain>
    </source>
</reference>
<proteinExistence type="predicted"/>
<dbReference type="EMBL" id="SRMB01000001">
    <property type="protein sequence ID" value="TGE29715.1"/>
    <property type="molecule type" value="Genomic_DNA"/>
</dbReference>
<organism evidence="2 3">
    <name type="scientific">Hymenobacter metallicola</name>
    <dbReference type="NCBI Taxonomy" id="2563114"/>
    <lineage>
        <taxon>Bacteria</taxon>
        <taxon>Pseudomonadati</taxon>
        <taxon>Bacteroidota</taxon>
        <taxon>Cytophagia</taxon>
        <taxon>Cytophagales</taxon>
        <taxon>Hymenobacteraceae</taxon>
        <taxon>Hymenobacter</taxon>
    </lineage>
</organism>
<sequence length="107" mass="11281">MKKLVFLGVFLLALRASPVMAQTAGTDVVVVRIVDTVSGTGKLIIARPGDKTEEMKLNGGTNSSSMQEAALTIQHVTTGLYQEGYVLKSTFSGSGGFGATLIFVKEK</sequence>
<keyword evidence="3" id="KW-1185">Reference proteome</keyword>
<comment type="caution">
    <text evidence="2">The sequence shown here is derived from an EMBL/GenBank/DDBJ whole genome shotgun (WGS) entry which is preliminary data.</text>
</comment>
<feature type="signal peptide" evidence="1">
    <location>
        <begin position="1"/>
        <end position="21"/>
    </location>
</feature>
<dbReference type="OrthoDB" id="883283at2"/>
<dbReference type="AlphaFoldDB" id="A0A4Z0QJ35"/>
<gene>
    <name evidence="2" type="ORF">E5K02_09730</name>
</gene>
<name>A0A4Z0QJ35_9BACT</name>
<feature type="chain" id="PRO_5021225497" evidence="1">
    <location>
        <begin position="22"/>
        <end position="107"/>
    </location>
</feature>